<evidence type="ECO:0000313" key="2">
    <source>
        <dbReference type="EMBL" id="KAH0456368.1"/>
    </source>
</evidence>
<proteinExistence type="inferred from homology"/>
<comment type="similarity">
    <text evidence="1">Belongs to the ARG7 family.</text>
</comment>
<comment type="caution">
    <text evidence="2">The sequence shown here is derived from an EMBL/GenBank/DDBJ whole genome shotgun (WGS) entry which is preliminary data.</text>
</comment>
<keyword evidence="3" id="KW-1185">Reference proteome</keyword>
<evidence type="ECO:0000313" key="3">
    <source>
        <dbReference type="Proteomes" id="UP000775213"/>
    </source>
</evidence>
<dbReference type="Proteomes" id="UP000775213">
    <property type="component" value="Unassembled WGS sequence"/>
</dbReference>
<organism evidence="2 3">
    <name type="scientific">Dendrobium chrysotoxum</name>
    <name type="common">Orchid</name>
    <dbReference type="NCBI Taxonomy" id="161865"/>
    <lineage>
        <taxon>Eukaryota</taxon>
        <taxon>Viridiplantae</taxon>
        <taxon>Streptophyta</taxon>
        <taxon>Embryophyta</taxon>
        <taxon>Tracheophyta</taxon>
        <taxon>Spermatophyta</taxon>
        <taxon>Magnoliopsida</taxon>
        <taxon>Liliopsida</taxon>
        <taxon>Asparagales</taxon>
        <taxon>Orchidaceae</taxon>
        <taxon>Epidendroideae</taxon>
        <taxon>Malaxideae</taxon>
        <taxon>Dendrobiinae</taxon>
        <taxon>Dendrobium</taxon>
    </lineage>
</organism>
<protein>
    <submittedName>
        <fullName evidence="2">Uncharacterized protein</fullName>
    </submittedName>
</protein>
<sequence length="523" mass="59672">MGTCSKIRHIVRLRQMLRRWRMRARESSSSSPLAIDVPAGHVAVCVGSRSRRFVMRAAHLNHPAFLNLLHQAEEEYGFSQPGTLALPCDESVFLQILRQISSTYAFRYASEDDFDYLASGSCCCCRAGSKCTWRPDVLPLLRGYSAKQVCTLVSTASPYKTKRTLFVKFQYFSMKDFGQQRTNRGKIFVALCRQIDHTCGVFHAITTIGASSSRGNVDPHFPNAADQAAFERYLEVGITQSKIINPRTLTYPVLDLFAHTSLTFILTLAFPFSLELLQVFFANLRISANYSTLRSYVNQRPVEFISQDFFNILQLSVTDDKIHTLITDPDYDWSVANHFLRNINAPYHDNAYTSLLKDAQTIQHVLHSSVIPKAGDRIHITPLLSLTTYYILAHRDFNATDLLIRYIEHLTTIRDLGHRRHPNLALGHIIAYALETKYDLQYTVPPNIPPFFFTNNSFHVLHSTRLHPEPAPDVEEEEEEAILILATLEAPAPLRIASPFDHLVQWFDQWEARFDSYVVAQEQ</sequence>
<dbReference type="GO" id="GO:0009733">
    <property type="term" value="P:response to auxin"/>
    <property type="evidence" value="ECO:0007669"/>
    <property type="project" value="InterPro"/>
</dbReference>
<dbReference type="PANTHER" id="PTHR31374:SF118">
    <property type="entry name" value="OS01G0924966 PROTEIN"/>
    <property type="match status" value="1"/>
</dbReference>
<dbReference type="Pfam" id="PF02519">
    <property type="entry name" value="Auxin_inducible"/>
    <property type="match status" value="1"/>
</dbReference>
<reference evidence="2 3" key="1">
    <citation type="journal article" date="2021" name="Hortic Res">
        <title>Chromosome-scale assembly of the Dendrobium chrysotoxum genome enhances the understanding of orchid evolution.</title>
        <authorList>
            <person name="Zhang Y."/>
            <person name="Zhang G.Q."/>
            <person name="Zhang D."/>
            <person name="Liu X.D."/>
            <person name="Xu X.Y."/>
            <person name="Sun W.H."/>
            <person name="Yu X."/>
            <person name="Zhu X."/>
            <person name="Wang Z.W."/>
            <person name="Zhao X."/>
            <person name="Zhong W.Y."/>
            <person name="Chen H."/>
            <person name="Yin W.L."/>
            <person name="Huang T."/>
            <person name="Niu S.C."/>
            <person name="Liu Z.J."/>
        </authorList>
    </citation>
    <scope>NUCLEOTIDE SEQUENCE [LARGE SCALE GENOMIC DNA]</scope>
    <source>
        <strain evidence="2">Lindl</strain>
    </source>
</reference>
<name>A0AAV7GL79_DENCH</name>
<dbReference type="EMBL" id="JAGFBR010000013">
    <property type="protein sequence ID" value="KAH0456368.1"/>
    <property type="molecule type" value="Genomic_DNA"/>
</dbReference>
<evidence type="ECO:0000256" key="1">
    <source>
        <dbReference type="ARBA" id="ARBA00006974"/>
    </source>
</evidence>
<gene>
    <name evidence="2" type="ORF">IEQ34_014275</name>
</gene>
<dbReference type="InterPro" id="IPR003676">
    <property type="entry name" value="SAUR_fam"/>
</dbReference>
<dbReference type="PANTHER" id="PTHR31374">
    <property type="entry name" value="AUXIN-INDUCED PROTEIN-LIKE-RELATED"/>
    <property type="match status" value="1"/>
</dbReference>
<accession>A0AAV7GL79</accession>
<dbReference type="AlphaFoldDB" id="A0AAV7GL79"/>